<dbReference type="Gene3D" id="3.40.50.150">
    <property type="entry name" value="Vaccinia Virus protein VP39"/>
    <property type="match status" value="2"/>
</dbReference>
<proteinExistence type="predicted"/>
<dbReference type="PANTHER" id="PTHR33841:SF1">
    <property type="entry name" value="DNA METHYLTRANSFERASE A"/>
    <property type="match status" value="1"/>
</dbReference>
<evidence type="ECO:0000256" key="2">
    <source>
        <dbReference type="ARBA" id="ARBA00022603"/>
    </source>
</evidence>
<comment type="caution">
    <text evidence="7">The sequence shown here is derived from an EMBL/GenBank/DDBJ whole genome shotgun (WGS) entry which is preliminary data.</text>
</comment>
<evidence type="ECO:0000256" key="4">
    <source>
        <dbReference type="ARBA" id="ARBA00022691"/>
    </source>
</evidence>
<dbReference type="InterPro" id="IPR011639">
    <property type="entry name" value="MethylTrfase_TaqI-like_dom"/>
</dbReference>
<evidence type="ECO:0000313" key="8">
    <source>
        <dbReference type="Proteomes" id="UP000031532"/>
    </source>
</evidence>
<dbReference type="AlphaFoldDB" id="A0A9X5I491"/>
<feature type="domain" description="Type II methyltransferase M.TaqI-like" evidence="6">
    <location>
        <begin position="517"/>
        <end position="746"/>
    </location>
</feature>
<dbReference type="PANTHER" id="PTHR33841">
    <property type="entry name" value="DNA METHYLTRANSFERASE YEEA-RELATED"/>
    <property type="match status" value="1"/>
</dbReference>
<comment type="catalytic activity">
    <reaction evidence="5">
        <text>a 2'-deoxyadenosine in DNA + S-adenosyl-L-methionine = an N(6)-methyl-2'-deoxyadenosine in DNA + S-adenosyl-L-homocysteine + H(+)</text>
        <dbReference type="Rhea" id="RHEA:15197"/>
        <dbReference type="Rhea" id="RHEA-COMP:12418"/>
        <dbReference type="Rhea" id="RHEA-COMP:12419"/>
        <dbReference type="ChEBI" id="CHEBI:15378"/>
        <dbReference type="ChEBI" id="CHEBI:57856"/>
        <dbReference type="ChEBI" id="CHEBI:59789"/>
        <dbReference type="ChEBI" id="CHEBI:90615"/>
        <dbReference type="ChEBI" id="CHEBI:90616"/>
        <dbReference type="EC" id="2.1.1.72"/>
    </reaction>
</comment>
<evidence type="ECO:0000256" key="3">
    <source>
        <dbReference type="ARBA" id="ARBA00022679"/>
    </source>
</evidence>
<keyword evidence="4" id="KW-0949">S-adenosyl-L-methionine</keyword>
<dbReference type="SUPFAM" id="SSF53335">
    <property type="entry name" value="S-adenosyl-L-methionine-dependent methyltransferases"/>
    <property type="match status" value="1"/>
</dbReference>
<dbReference type="Proteomes" id="UP000031532">
    <property type="component" value="Unassembled WGS sequence"/>
</dbReference>
<dbReference type="Pfam" id="PF07669">
    <property type="entry name" value="Eco57I"/>
    <property type="match status" value="1"/>
</dbReference>
<accession>A0A9X5I491</accession>
<evidence type="ECO:0000256" key="1">
    <source>
        <dbReference type="ARBA" id="ARBA00011900"/>
    </source>
</evidence>
<evidence type="ECO:0000313" key="7">
    <source>
        <dbReference type="EMBL" id="NHC34307.1"/>
    </source>
</evidence>
<dbReference type="EC" id="2.1.1.72" evidence="1"/>
<reference evidence="7 8" key="1">
    <citation type="journal article" date="2015" name="Genome Announc.">
        <title>Draft Genome Sequence of the Terrestrial Cyanobacterium Scytonema millei VB511283, Isolated from Eastern India.</title>
        <authorList>
            <person name="Sen D."/>
            <person name="Chandrababunaidu M.M."/>
            <person name="Singh D."/>
            <person name="Sanghi N."/>
            <person name="Ghorai A."/>
            <person name="Mishra G.P."/>
            <person name="Madduluri M."/>
            <person name="Adhikary S.P."/>
            <person name="Tripathy S."/>
        </authorList>
    </citation>
    <scope>NUCLEOTIDE SEQUENCE [LARGE SCALE GENOMIC DNA]</scope>
    <source>
        <strain evidence="7 8">VB511283</strain>
    </source>
</reference>
<keyword evidence="8" id="KW-1185">Reference proteome</keyword>
<dbReference type="GO" id="GO:0009007">
    <property type="term" value="F:site-specific DNA-methyltransferase (adenine-specific) activity"/>
    <property type="evidence" value="ECO:0007669"/>
    <property type="project" value="UniProtKB-EC"/>
</dbReference>
<protein>
    <recommendedName>
        <fullName evidence="1">site-specific DNA-methyltransferase (adenine-specific)</fullName>
        <ecNumber evidence="1">2.1.1.72</ecNumber>
    </recommendedName>
</protein>
<evidence type="ECO:0000256" key="5">
    <source>
        <dbReference type="ARBA" id="ARBA00047942"/>
    </source>
</evidence>
<dbReference type="GO" id="GO:0006304">
    <property type="term" value="P:DNA modification"/>
    <property type="evidence" value="ECO:0007669"/>
    <property type="project" value="InterPro"/>
</dbReference>
<dbReference type="InterPro" id="IPR050953">
    <property type="entry name" value="N4_N6_ade-DNA_methylase"/>
</dbReference>
<dbReference type="PRINTS" id="PR00507">
    <property type="entry name" value="N12N6MTFRASE"/>
</dbReference>
<sequence length="1247" mass="142398">MKGQAPEDFNFTKTDKLADEIAIAWGDAKAYWAAFQRALARLPENDIATTVTREQWVVPLLRSLGYEPVYTAKAEAIDGQTYALSHRTDPGEDKPPIHVVGCRVKLEQRPPSGTPRLSAHALMQEYLNRTEHLWGIVTNGLQWRLLRDSSLMTRLTYIEFDLEQILNNENFAEFGLFYRLYHRSRLPQGADDADACLLEYYHQEAIQQGGRVRDRLRDGVEKALVLLGTGFLQHPANGQLRQSFESGELADTVYYRQLLLLIYRLLFLMVAEARNLLLTDEDPEKARIYLEYYSVTRLRNLAERPSYRREGFQDLWQGLRVTFRLFDENWRGEVLGLSPLNGDLFGSKTLRHLDEYAIDNHELLLAIRQLSLYEQKGQSRRVNYAALDVEELGSVYESLLDFHPQIQARQGIYEFQLVTGSDRKTTGSYYTPPELVRQLIKSALEPVIEEKLKEAKTVSEKETALLSLKVCDPACGSGHFLLAAARRIGKELAIVRTGEAQPGVEPLRKAIRDIVQNCIYGVDLNPLAVDLCKVALWIEGFNRGLPLNFLDHRIKCGNSLVGVLDLACLDEGIPDEAFKPVTGDDKQLASRWKKENKKQRETDLQGQLSLDFEGSLELDRSHYAQTAKEVGAIAEVTTYDVKHKQTQYQLSRQEQGWWRDYSACNLWTAAFFMPLTEQNLQLLPTTAALTQLLQGNKFTQKVVEAANILAQEKHFFHWCLEFPEVFEAGGFNCILGNPPWETLQVAEQEFFASRDADIARLPGETRKQAIKHLTQTKPGLAQAFEQAKHQADAQNKFLRESERFPLTATGKINTYAVFAETTRRLISPNGRVGVIVPTGIATDDTCKKFFGDLIQQQALANLYDFENRERLFSAVDSRTKFSLLAICGKPIKQSNFSFFLTQSKQLDNPARSFQLSPQDIALLNPNTLTCPVFRTRTDAELTKKIYQRVPVLENERTGCSPWDVSFKQGLFNMTSDSGLFKNEAGDGLVPLYEAKMFHQFDHRWATYTDIGDTRDLTDIEKCDSSFQVQPRYWVSHAEVENRLGNWKKSWLLAFRRICRSTDERTAIFSLVSNIGFGDNVFLMIPALDNALLVSCLCACLNSLVFDFVTRQKVGGTNFSFFIVKQLPVLSPEAYTPENIEFISSRVLELVYTAWDMQPFAQDMGYDGEPFIWNSERRVLLRAELDAYYAKLYGLTRDELRYILDPADVYGSDFPSETFRVLKNNEIKQFGEYRTQRLVLEAWDRMFG</sequence>
<name>A0A9X5I491_9CYAN</name>
<keyword evidence="3" id="KW-0808">Transferase</keyword>
<dbReference type="GO" id="GO:0032259">
    <property type="term" value="P:methylation"/>
    <property type="evidence" value="ECO:0007669"/>
    <property type="project" value="UniProtKB-KW"/>
</dbReference>
<dbReference type="EMBL" id="JTJC03000001">
    <property type="protein sequence ID" value="NHC34307.1"/>
    <property type="molecule type" value="Genomic_DNA"/>
</dbReference>
<organism evidence="7 8">
    <name type="scientific">Scytonema millei VB511283</name>
    <dbReference type="NCBI Taxonomy" id="1245923"/>
    <lineage>
        <taxon>Bacteria</taxon>
        <taxon>Bacillati</taxon>
        <taxon>Cyanobacteriota</taxon>
        <taxon>Cyanophyceae</taxon>
        <taxon>Nostocales</taxon>
        <taxon>Scytonemataceae</taxon>
        <taxon>Scytonema</taxon>
    </lineage>
</organism>
<gene>
    <name evidence="7" type="ORF">QH73_0006480</name>
</gene>
<keyword evidence="2 7" id="KW-0489">Methyltransferase</keyword>
<dbReference type="InterPro" id="IPR029063">
    <property type="entry name" value="SAM-dependent_MTases_sf"/>
</dbReference>
<evidence type="ECO:0000259" key="6">
    <source>
        <dbReference type="Pfam" id="PF07669"/>
    </source>
</evidence>